<dbReference type="AlphaFoldDB" id="A0A9D2DWV6"/>
<feature type="transmembrane region" description="Helical" evidence="2">
    <location>
        <begin position="183"/>
        <end position="208"/>
    </location>
</feature>
<dbReference type="SMART" id="SM00530">
    <property type="entry name" value="HTH_XRE"/>
    <property type="match status" value="1"/>
</dbReference>
<keyword evidence="1" id="KW-0238">DNA-binding</keyword>
<dbReference type="Proteomes" id="UP000824044">
    <property type="component" value="Unassembled WGS sequence"/>
</dbReference>
<evidence type="ECO:0000259" key="3">
    <source>
        <dbReference type="PROSITE" id="PS50943"/>
    </source>
</evidence>
<dbReference type="PANTHER" id="PTHR46558">
    <property type="entry name" value="TRACRIPTIONAL REGULATORY PROTEIN-RELATED-RELATED"/>
    <property type="match status" value="1"/>
</dbReference>
<keyword evidence="2" id="KW-1133">Transmembrane helix</keyword>
<dbReference type="CDD" id="cd00093">
    <property type="entry name" value="HTH_XRE"/>
    <property type="match status" value="1"/>
</dbReference>
<sequence length="218" mass="24349">MEFSERLRLLRLQAQMTQEELAAKLFVTRQAVSNYEQGIRYPSLDTLVRIAQLFGVSLDELLSTSLKRRYVGCRIALVTLLVVCCFVAAACGYAAAQRAEQASPMLVIGPLLLPCLFSLIAVFFGAYPPRKINRFAGYRTRRAMRNQTMWDYAQAAFALHVTFLVIAQLAGTIVWLIVSVFLPISACLIGGMCLLLVQTISLFVPILATERKLRRLSP</sequence>
<proteinExistence type="predicted"/>
<evidence type="ECO:0000256" key="1">
    <source>
        <dbReference type="ARBA" id="ARBA00023125"/>
    </source>
</evidence>
<comment type="caution">
    <text evidence="4">The sequence shown here is derived from an EMBL/GenBank/DDBJ whole genome shotgun (WGS) entry which is preliminary data.</text>
</comment>
<dbReference type="InterPro" id="IPR001387">
    <property type="entry name" value="Cro/C1-type_HTH"/>
</dbReference>
<evidence type="ECO:0000313" key="4">
    <source>
        <dbReference type="EMBL" id="HIZ24762.1"/>
    </source>
</evidence>
<keyword evidence="2" id="KW-0472">Membrane</keyword>
<dbReference type="InterPro" id="IPR025962">
    <property type="entry name" value="SdpI/YhfL"/>
</dbReference>
<reference evidence="4" key="1">
    <citation type="journal article" date="2021" name="PeerJ">
        <title>Extensive microbial diversity within the chicken gut microbiome revealed by metagenomics and culture.</title>
        <authorList>
            <person name="Gilroy R."/>
            <person name="Ravi A."/>
            <person name="Getino M."/>
            <person name="Pursley I."/>
            <person name="Horton D.L."/>
            <person name="Alikhan N.F."/>
            <person name="Baker D."/>
            <person name="Gharbi K."/>
            <person name="Hall N."/>
            <person name="Watson M."/>
            <person name="Adriaenssens E.M."/>
            <person name="Foster-Nyarko E."/>
            <person name="Jarju S."/>
            <person name="Secka A."/>
            <person name="Antonio M."/>
            <person name="Oren A."/>
            <person name="Chaudhuri R.R."/>
            <person name="La Ragione R."/>
            <person name="Hildebrand F."/>
            <person name="Pallen M.J."/>
        </authorList>
    </citation>
    <scope>NUCLEOTIDE SEQUENCE</scope>
    <source>
        <strain evidence="4">CHK33-5263</strain>
    </source>
</reference>
<dbReference type="GO" id="GO:0003677">
    <property type="term" value="F:DNA binding"/>
    <property type="evidence" value="ECO:0007669"/>
    <property type="project" value="UniProtKB-KW"/>
</dbReference>
<feature type="transmembrane region" description="Helical" evidence="2">
    <location>
        <begin position="149"/>
        <end position="177"/>
    </location>
</feature>
<dbReference type="PROSITE" id="PS50943">
    <property type="entry name" value="HTH_CROC1"/>
    <property type="match status" value="1"/>
</dbReference>
<dbReference type="PANTHER" id="PTHR46558:SF4">
    <property type="entry name" value="DNA-BIDING PHAGE PROTEIN"/>
    <property type="match status" value="1"/>
</dbReference>
<dbReference type="Gene3D" id="1.10.260.40">
    <property type="entry name" value="lambda repressor-like DNA-binding domains"/>
    <property type="match status" value="1"/>
</dbReference>
<dbReference type="Pfam" id="PF13630">
    <property type="entry name" value="SdpI"/>
    <property type="match status" value="1"/>
</dbReference>
<dbReference type="SUPFAM" id="SSF47413">
    <property type="entry name" value="lambda repressor-like DNA-binding domains"/>
    <property type="match status" value="1"/>
</dbReference>
<dbReference type="EMBL" id="DXBS01000090">
    <property type="protein sequence ID" value="HIZ24762.1"/>
    <property type="molecule type" value="Genomic_DNA"/>
</dbReference>
<feature type="transmembrane region" description="Helical" evidence="2">
    <location>
        <begin position="107"/>
        <end position="128"/>
    </location>
</feature>
<organism evidence="4 5">
    <name type="scientific">Candidatus Gallimonas intestinigallinarum</name>
    <dbReference type="NCBI Taxonomy" id="2838604"/>
    <lineage>
        <taxon>Bacteria</taxon>
        <taxon>Bacillati</taxon>
        <taxon>Bacillota</taxon>
        <taxon>Clostridia</taxon>
        <taxon>Candidatus Gallimonas</taxon>
    </lineage>
</organism>
<feature type="domain" description="HTH cro/C1-type" evidence="3">
    <location>
        <begin position="7"/>
        <end position="61"/>
    </location>
</feature>
<evidence type="ECO:0000313" key="5">
    <source>
        <dbReference type="Proteomes" id="UP000824044"/>
    </source>
</evidence>
<dbReference type="InterPro" id="IPR010982">
    <property type="entry name" value="Lambda_DNA-bd_dom_sf"/>
</dbReference>
<feature type="transmembrane region" description="Helical" evidence="2">
    <location>
        <begin position="75"/>
        <end position="95"/>
    </location>
</feature>
<evidence type="ECO:0000256" key="2">
    <source>
        <dbReference type="SAM" id="Phobius"/>
    </source>
</evidence>
<reference evidence="4" key="2">
    <citation type="submission" date="2021-04" db="EMBL/GenBank/DDBJ databases">
        <authorList>
            <person name="Gilroy R."/>
        </authorList>
    </citation>
    <scope>NUCLEOTIDE SEQUENCE</scope>
    <source>
        <strain evidence="4">CHK33-5263</strain>
    </source>
</reference>
<name>A0A9D2DWV6_9FIRM</name>
<keyword evidence="2" id="KW-0812">Transmembrane</keyword>
<accession>A0A9D2DWV6</accession>
<protein>
    <submittedName>
        <fullName evidence="4">XRE family transcriptional regulator</fullName>
    </submittedName>
</protein>
<dbReference type="Pfam" id="PF01381">
    <property type="entry name" value="HTH_3"/>
    <property type="match status" value="1"/>
</dbReference>
<gene>
    <name evidence="4" type="ORF">H9812_04730</name>
</gene>